<keyword evidence="3" id="KW-0238">DNA-binding</keyword>
<dbReference type="EMBL" id="JAJOMB010000028">
    <property type="protein sequence ID" value="MCD5316320.1"/>
    <property type="molecule type" value="Genomic_DNA"/>
</dbReference>
<dbReference type="PANTHER" id="PTHR30346:SF28">
    <property type="entry name" value="HTH-TYPE TRANSCRIPTIONAL REGULATOR CYNR"/>
    <property type="match status" value="1"/>
</dbReference>
<sequence length="291" mass="31145">MDVLAGCQAFVSVSEHGGFTQAAAAVKAPQSVVSRRVAALEKHLGETLFERTSRRVTLTQFGADLLPSAKRLVRLADDLLYDAERARRRPFRLAVPDTCGTANLARLEAQARSENVFLDLVPQPPTNRAELARSLAVRAALIAVPSDQSDWTVPLGLAGVAQPTGARIYLETLRPGRSRSGEPGRVVRVQPEDDVPHIRDRLTRVRDAVGMRPAQVAVAPTLTTALAEVLGSDDLLLCSSAQATELGLAWRPIGEVELARGYGVSAMAGTDAELLRTRLHPLIARCLGAAG</sequence>
<dbReference type="GO" id="GO:0003700">
    <property type="term" value="F:DNA-binding transcription factor activity"/>
    <property type="evidence" value="ECO:0007669"/>
    <property type="project" value="InterPro"/>
</dbReference>
<dbReference type="RefSeq" id="WP_231449172.1">
    <property type="nucleotide sequence ID" value="NZ_JAJOMB010000028.1"/>
</dbReference>
<dbReference type="SUPFAM" id="SSF46785">
    <property type="entry name" value="Winged helix' DNA-binding domain"/>
    <property type="match status" value="1"/>
</dbReference>
<dbReference type="Gene3D" id="1.10.10.10">
    <property type="entry name" value="Winged helix-like DNA-binding domain superfamily/Winged helix DNA-binding domain"/>
    <property type="match status" value="1"/>
</dbReference>
<dbReference type="GO" id="GO:0032993">
    <property type="term" value="C:protein-DNA complex"/>
    <property type="evidence" value="ECO:0007669"/>
    <property type="project" value="TreeGrafter"/>
</dbReference>
<dbReference type="InterPro" id="IPR036390">
    <property type="entry name" value="WH_DNA-bd_sf"/>
</dbReference>
<dbReference type="Proteomes" id="UP001138997">
    <property type="component" value="Unassembled WGS sequence"/>
</dbReference>
<evidence type="ECO:0000256" key="4">
    <source>
        <dbReference type="ARBA" id="ARBA00023163"/>
    </source>
</evidence>
<evidence type="ECO:0000256" key="3">
    <source>
        <dbReference type="ARBA" id="ARBA00023125"/>
    </source>
</evidence>
<name>A0A9X1NL51_9ACTN</name>
<dbReference type="InterPro" id="IPR000847">
    <property type="entry name" value="LysR_HTH_N"/>
</dbReference>
<dbReference type="PANTHER" id="PTHR30346">
    <property type="entry name" value="TRANSCRIPTIONAL DUAL REGULATOR HCAR-RELATED"/>
    <property type="match status" value="1"/>
</dbReference>
<dbReference type="GO" id="GO:0003677">
    <property type="term" value="F:DNA binding"/>
    <property type="evidence" value="ECO:0007669"/>
    <property type="project" value="UniProtKB-KW"/>
</dbReference>
<comment type="caution">
    <text evidence="6">The sequence shown here is derived from an EMBL/GenBank/DDBJ whole genome shotgun (WGS) entry which is preliminary data.</text>
</comment>
<organism evidence="6 7">
    <name type="scientific">Kineosporia babensis</name>
    <dbReference type="NCBI Taxonomy" id="499548"/>
    <lineage>
        <taxon>Bacteria</taxon>
        <taxon>Bacillati</taxon>
        <taxon>Actinomycetota</taxon>
        <taxon>Actinomycetes</taxon>
        <taxon>Kineosporiales</taxon>
        <taxon>Kineosporiaceae</taxon>
        <taxon>Kineosporia</taxon>
    </lineage>
</organism>
<dbReference type="InterPro" id="IPR036388">
    <property type="entry name" value="WH-like_DNA-bd_sf"/>
</dbReference>
<dbReference type="AlphaFoldDB" id="A0A9X1NL51"/>
<keyword evidence="7" id="KW-1185">Reference proteome</keyword>
<evidence type="ECO:0000256" key="2">
    <source>
        <dbReference type="ARBA" id="ARBA00023015"/>
    </source>
</evidence>
<evidence type="ECO:0000256" key="1">
    <source>
        <dbReference type="ARBA" id="ARBA00009437"/>
    </source>
</evidence>
<comment type="similarity">
    <text evidence="1">Belongs to the LysR transcriptional regulatory family.</text>
</comment>
<dbReference type="PROSITE" id="PS50931">
    <property type="entry name" value="HTH_LYSR"/>
    <property type="match status" value="1"/>
</dbReference>
<feature type="domain" description="HTH lysR-type" evidence="5">
    <location>
        <begin position="1"/>
        <end position="59"/>
    </location>
</feature>
<reference evidence="6" key="1">
    <citation type="submission" date="2021-11" db="EMBL/GenBank/DDBJ databases">
        <title>Streptomyces corallinus and Kineosporia corallina sp. nov., two new coral-derived marine actinobacteria.</title>
        <authorList>
            <person name="Buangrab K."/>
            <person name="Sutthacheep M."/>
            <person name="Yeemin T."/>
            <person name="Harunari E."/>
            <person name="Igarashi Y."/>
            <person name="Sripreechasak P."/>
            <person name="Kanchanasin P."/>
            <person name="Tanasupawat S."/>
            <person name="Phongsopitanun W."/>
        </authorList>
    </citation>
    <scope>NUCLEOTIDE SEQUENCE</scope>
    <source>
        <strain evidence="6">JCM 31032</strain>
    </source>
</reference>
<dbReference type="PRINTS" id="PR00039">
    <property type="entry name" value="HTHLYSR"/>
</dbReference>
<proteinExistence type="inferred from homology"/>
<gene>
    <name evidence="6" type="ORF">LR394_36025</name>
</gene>
<evidence type="ECO:0000313" key="7">
    <source>
        <dbReference type="Proteomes" id="UP001138997"/>
    </source>
</evidence>
<accession>A0A9X1NL51</accession>
<evidence type="ECO:0000313" key="6">
    <source>
        <dbReference type="EMBL" id="MCD5316320.1"/>
    </source>
</evidence>
<protein>
    <submittedName>
        <fullName evidence="6">LysR family transcriptional regulator</fullName>
    </submittedName>
</protein>
<keyword evidence="4" id="KW-0804">Transcription</keyword>
<dbReference type="FunFam" id="1.10.10.10:FF:000001">
    <property type="entry name" value="LysR family transcriptional regulator"/>
    <property type="match status" value="1"/>
</dbReference>
<keyword evidence="2" id="KW-0805">Transcription regulation</keyword>
<evidence type="ECO:0000259" key="5">
    <source>
        <dbReference type="PROSITE" id="PS50931"/>
    </source>
</evidence>
<dbReference type="Pfam" id="PF00126">
    <property type="entry name" value="HTH_1"/>
    <property type="match status" value="1"/>
</dbReference>